<dbReference type="RefSeq" id="WP_005784927.1">
    <property type="nucleotide sequence ID" value="NZ_JGDJ01000146.1"/>
</dbReference>
<reference evidence="3 4" key="1">
    <citation type="submission" date="2014-02" db="EMBL/GenBank/DDBJ databases">
        <authorList>
            <person name="Sears C."/>
            <person name="Carroll K."/>
            <person name="Sack B.R."/>
            <person name="Qadri F."/>
            <person name="Myers L.L."/>
            <person name="Chung G.-T."/>
            <person name="Escheverria P."/>
            <person name="Fraser C.M."/>
            <person name="Sadzewicz L."/>
            <person name="Shefchek K.A."/>
            <person name="Tallon L."/>
            <person name="Das S.P."/>
            <person name="Daugherty S."/>
            <person name="Mongodin E.F."/>
        </authorList>
    </citation>
    <scope>NUCLEOTIDE SEQUENCE [LARGE SCALE GENOMIC DNA]</scope>
    <source>
        <strain evidence="3 4">S36L11</strain>
    </source>
</reference>
<dbReference type="EMBL" id="JGDJ01000146">
    <property type="protein sequence ID" value="EXZ30180.1"/>
    <property type="molecule type" value="Genomic_DNA"/>
</dbReference>
<dbReference type="PATRIC" id="fig|1339327.3.peg.1379"/>
<name>A0A015X836_BACFG</name>
<dbReference type="Gene3D" id="3.40.50.720">
    <property type="entry name" value="NAD(P)-binding Rossmann-like Domain"/>
    <property type="match status" value="1"/>
</dbReference>
<dbReference type="Pfam" id="PF01370">
    <property type="entry name" value="Epimerase"/>
    <property type="match status" value="1"/>
</dbReference>
<sequence length="303" mass="33072">MKGTIVTGANGFIGSSLIKILINKGVKVLAVDMSFALPRLPESGFITKIESGVDATLADKIPVGEYDAFYHLAWRGVNGAEKADPTVQLVNIQMAVDCANVCKQMGVKKLLCAGTVAENATYSLPDLEKTSGGMMYGVAKHACRLIVEDYCKNIGLPFVWMQFSNIYGIGNKTGNLVSYTLSELMAGKEATFGPALQPYDFIYVDDLIEAVYRLGVNDTKKSFYYIGSGNPRILKDYLLRIGELAGFADKVGIGIRPDDGIKYSMEMFDNSDLVEAIGNYIKTNFDTGIMNTIHWLSEDNTSV</sequence>
<organism evidence="3 4">
    <name type="scientific">Bacteroides fragilis str. S36L11</name>
    <dbReference type="NCBI Taxonomy" id="1339327"/>
    <lineage>
        <taxon>Bacteria</taxon>
        <taxon>Pseudomonadati</taxon>
        <taxon>Bacteroidota</taxon>
        <taxon>Bacteroidia</taxon>
        <taxon>Bacteroidales</taxon>
        <taxon>Bacteroidaceae</taxon>
        <taxon>Bacteroides</taxon>
    </lineage>
</organism>
<dbReference type="PANTHER" id="PTHR43000">
    <property type="entry name" value="DTDP-D-GLUCOSE 4,6-DEHYDRATASE-RELATED"/>
    <property type="match status" value="1"/>
</dbReference>
<dbReference type="SUPFAM" id="SSF51735">
    <property type="entry name" value="NAD(P)-binding Rossmann-fold domains"/>
    <property type="match status" value="1"/>
</dbReference>
<dbReference type="Proteomes" id="UP000022082">
    <property type="component" value="Unassembled WGS sequence"/>
</dbReference>
<dbReference type="InterPro" id="IPR001509">
    <property type="entry name" value="Epimerase_deHydtase"/>
</dbReference>
<evidence type="ECO:0000259" key="2">
    <source>
        <dbReference type="Pfam" id="PF01370"/>
    </source>
</evidence>
<dbReference type="Gene3D" id="3.90.25.10">
    <property type="entry name" value="UDP-galactose 4-epimerase, domain 1"/>
    <property type="match status" value="1"/>
</dbReference>
<accession>A0A015X836</accession>
<comment type="caution">
    <text evidence="3">The sequence shown here is derived from an EMBL/GenBank/DDBJ whole genome shotgun (WGS) entry which is preliminary data.</text>
</comment>
<protein>
    <submittedName>
        <fullName evidence="3">NAD dependent epimerase/dehydratase family protein</fullName>
    </submittedName>
</protein>
<comment type="similarity">
    <text evidence="1">Belongs to the NAD(P)-dependent epimerase/dehydratase family.</text>
</comment>
<evidence type="ECO:0000313" key="4">
    <source>
        <dbReference type="Proteomes" id="UP000022082"/>
    </source>
</evidence>
<proteinExistence type="inferred from homology"/>
<dbReference type="AlphaFoldDB" id="A0A015X836"/>
<evidence type="ECO:0000313" key="3">
    <source>
        <dbReference type="EMBL" id="EXZ30180.1"/>
    </source>
</evidence>
<dbReference type="InterPro" id="IPR036291">
    <property type="entry name" value="NAD(P)-bd_dom_sf"/>
</dbReference>
<evidence type="ECO:0000256" key="1">
    <source>
        <dbReference type="ARBA" id="ARBA00007637"/>
    </source>
</evidence>
<gene>
    <name evidence="3" type="ORF">M136_0717</name>
</gene>
<feature type="domain" description="NAD-dependent epimerase/dehydratase" evidence="2">
    <location>
        <begin position="5"/>
        <end position="217"/>
    </location>
</feature>